<proteinExistence type="predicted"/>
<feature type="region of interest" description="Disordered" evidence="1">
    <location>
        <begin position="35"/>
        <end position="67"/>
    </location>
</feature>
<keyword evidence="4" id="KW-1185">Reference proteome</keyword>
<keyword evidence="2" id="KW-0732">Signal</keyword>
<feature type="chain" id="PRO_5039246833" description="Serine/threonine protein kinase" evidence="2">
    <location>
        <begin position="18"/>
        <end position="231"/>
    </location>
</feature>
<protein>
    <recommendedName>
        <fullName evidence="5">Serine/threonine protein kinase</fullName>
    </recommendedName>
</protein>
<feature type="compositionally biased region" description="Low complexity" evidence="1">
    <location>
        <begin position="35"/>
        <end position="56"/>
    </location>
</feature>
<dbReference type="RefSeq" id="WP_127936339.1">
    <property type="nucleotide sequence ID" value="NZ_SAUN01000001.1"/>
</dbReference>
<evidence type="ECO:0000313" key="4">
    <source>
        <dbReference type="Proteomes" id="UP000284824"/>
    </source>
</evidence>
<organism evidence="3 4">
    <name type="scientific">Nonomuraea polychroma</name>
    <dbReference type="NCBI Taxonomy" id="46176"/>
    <lineage>
        <taxon>Bacteria</taxon>
        <taxon>Bacillati</taxon>
        <taxon>Actinomycetota</taxon>
        <taxon>Actinomycetes</taxon>
        <taxon>Streptosporangiales</taxon>
        <taxon>Streptosporangiaceae</taxon>
        <taxon>Nonomuraea</taxon>
    </lineage>
</organism>
<evidence type="ECO:0000313" key="3">
    <source>
        <dbReference type="EMBL" id="RVX44595.1"/>
    </source>
</evidence>
<evidence type="ECO:0008006" key="5">
    <source>
        <dbReference type="Google" id="ProtNLM"/>
    </source>
</evidence>
<gene>
    <name evidence="3" type="ORF">EDD27_7338</name>
</gene>
<reference evidence="3 4" key="1">
    <citation type="submission" date="2019-01" db="EMBL/GenBank/DDBJ databases">
        <title>Sequencing the genomes of 1000 actinobacteria strains.</title>
        <authorList>
            <person name="Klenk H.-P."/>
        </authorList>
    </citation>
    <scope>NUCLEOTIDE SEQUENCE [LARGE SCALE GENOMIC DNA]</scope>
    <source>
        <strain evidence="3 4">DSM 43925</strain>
    </source>
</reference>
<dbReference type="EMBL" id="SAUN01000001">
    <property type="protein sequence ID" value="RVX44595.1"/>
    <property type="molecule type" value="Genomic_DNA"/>
</dbReference>
<sequence length="231" mass="23333">MSRLGPVITLAAGAVLAGGLGVASIIATPAANTTAAAPENNPAAQAPAAEENTAQPSPSPTQSEEKRIEKADYAGRVKGNGALIAISIRDGKAVGYFCDGRTEAWFKGGQSADGVSLKGVGGGQLTAELGDGQAKGRVSVAGKQWSFAAPTAVKPSGLYRATALVRGAQFRAGWIRVKNPNGGYTTVGAASEGGSPVPVPELNGDQPTAPLTVGDTTIYPKDVDGFIEEMQ</sequence>
<name>A0A438MGJ6_9ACTN</name>
<comment type="caution">
    <text evidence="3">The sequence shown here is derived from an EMBL/GenBank/DDBJ whole genome shotgun (WGS) entry which is preliminary data.</text>
</comment>
<evidence type="ECO:0000256" key="2">
    <source>
        <dbReference type="SAM" id="SignalP"/>
    </source>
</evidence>
<accession>A0A438MGJ6</accession>
<dbReference type="Proteomes" id="UP000284824">
    <property type="component" value="Unassembled WGS sequence"/>
</dbReference>
<dbReference type="AlphaFoldDB" id="A0A438MGJ6"/>
<evidence type="ECO:0000256" key="1">
    <source>
        <dbReference type="SAM" id="MobiDB-lite"/>
    </source>
</evidence>
<dbReference type="OrthoDB" id="4538973at2"/>
<feature type="signal peptide" evidence="2">
    <location>
        <begin position="1"/>
        <end position="17"/>
    </location>
</feature>